<dbReference type="EMBL" id="BKCJ010003337">
    <property type="protein sequence ID" value="GEU54469.1"/>
    <property type="molecule type" value="Genomic_DNA"/>
</dbReference>
<proteinExistence type="predicted"/>
<accession>A0A6L2KZS8</accession>
<keyword evidence="2" id="KW-0548">Nucleotidyltransferase</keyword>
<dbReference type="InterPro" id="IPR043128">
    <property type="entry name" value="Rev_trsase/Diguanyl_cyclase"/>
</dbReference>
<dbReference type="GO" id="GO:0004519">
    <property type="term" value="F:endonuclease activity"/>
    <property type="evidence" value="ECO:0007669"/>
    <property type="project" value="UniProtKB-KW"/>
</dbReference>
<dbReference type="PANTHER" id="PTHR24559">
    <property type="entry name" value="TRANSPOSON TY3-I GAG-POL POLYPROTEIN"/>
    <property type="match status" value="1"/>
</dbReference>
<evidence type="ECO:0000313" key="8">
    <source>
        <dbReference type="EMBL" id="GEU54469.1"/>
    </source>
</evidence>
<dbReference type="Gene3D" id="1.10.340.70">
    <property type="match status" value="1"/>
</dbReference>
<reference evidence="8" key="1">
    <citation type="journal article" date="2019" name="Sci. Rep.">
        <title>Draft genome of Tanacetum cinerariifolium, the natural source of mosquito coil.</title>
        <authorList>
            <person name="Yamashiro T."/>
            <person name="Shiraishi A."/>
            <person name="Satake H."/>
            <person name="Nakayama K."/>
        </authorList>
    </citation>
    <scope>NUCLEOTIDE SEQUENCE</scope>
</reference>
<evidence type="ECO:0000256" key="1">
    <source>
        <dbReference type="ARBA" id="ARBA00022679"/>
    </source>
</evidence>
<evidence type="ECO:0000256" key="4">
    <source>
        <dbReference type="ARBA" id="ARBA00022759"/>
    </source>
</evidence>
<keyword evidence="6" id="KW-0695">RNA-directed DNA polymerase</keyword>
<evidence type="ECO:0000259" key="7">
    <source>
        <dbReference type="PROSITE" id="PS50878"/>
    </source>
</evidence>
<dbReference type="InterPro" id="IPR000477">
    <property type="entry name" value="RT_dom"/>
</dbReference>
<dbReference type="Gene3D" id="3.10.10.10">
    <property type="entry name" value="HIV Type 1 Reverse Transcriptase, subunit A, domain 1"/>
    <property type="match status" value="2"/>
</dbReference>
<sequence>MRSGFQRLIFIELSSIKDPEDIPNMAFRTRYGHYEFIVMPFGLTNSPTIFMDLMNRVCRTMFDKSFIVFIDNILLYSKSKEEHEVYLREVLKTSRKEGLCLKVDMTKIEAVMNWQALKSVCEIQSFLEGTKDIVVYSDASYSSLGSVLMQRGKVIAYASRQLKKHEENYLTHDFVFTAVVFALKIWRHYLYGAMKMYLDLKKNYWWPGMKIDCTKCVKKCMICLKVKDEHQKPYGKIQTLEILVWKWKKITIDLGVPVSIVLDRDGRFTSIFWQDFHEELGDFVMLKVLPWKGVLWFENKGKVSLRFIGPFKILKLVEEVAYVLELPEEMRGHMPLWVWAEGLPPRSELFKFLRSNHTPLWTLGIRASENLKHLASIKADEKKLEDIPIVSDFPKVFLEDLMRLPPLRPIEFRIDLIPEATPIGKDLYHLAPFEMQELSDQLQELQDNGFIRPSQSPGGAPFLPVKKKDASHRSRYFLKTDLRSGYHQLRGDKVYDWETATYVKIWDNEDVHNLRSIETEFPSIVLNDTLTSKATLSCEPTVSSLNDEIDFRISFDESDDEDCTEENLYAKFLKFEFWLEEVRFLGHMANKEGIHVDTNKIEAMKN</sequence>
<keyword evidence="1" id="KW-0808">Transferase</keyword>
<dbReference type="AlphaFoldDB" id="A0A6L2KZS8"/>
<evidence type="ECO:0000256" key="2">
    <source>
        <dbReference type="ARBA" id="ARBA00022695"/>
    </source>
</evidence>
<dbReference type="SUPFAM" id="SSF56672">
    <property type="entry name" value="DNA/RNA polymerases"/>
    <property type="match status" value="2"/>
</dbReference>
<dbReference type="Pfam" id="PF17917">
    <property type="entry name" value="RT_RNaseH"/>
    <property type="match status" value="1"/>
</dbReference>
<protein>
    <recommendedName>
        <fullName evidence="7">Reverse transcriptase domain-containing protein</fullName>
    </recommendedName>
</protein>
<dbReference type="Pfam" id="PF24626">
    <property type="entry name" value="SH3_Tf2-1"/>
    <property type="match status" value="1"/>
</dbReference>
<dbReference type="GO" id="GO:0003964">
    <property type="term" value="F:RNA-directed DNA polymerase activity"/>
    <property type="evidence" value="ECO:0007669"/>
    <property type="project" value="UniProtKB-KW"/>
</dbReference>
<gene>
    <name evidence="8" type="ORF">Tci_026447</name>
</gene>
<dbReference type="PROSITE" id="PS50878">
    <property type="entry name" value="RT_POL"/>
    <property type="match status" value="1"/>
</dbReference>
<feature type="domain" description="Reverse transcriptase" evidence="7">
    <location>
        <begin position="1"/>
        <end position="119"/>
    </location>
</feature>
<evidence type="ECO:0000256" key="6">
    <source>
        <dbReference type="ARBA" id="ARBA00022918"/>
    </source>
</evidence>
<keyword evidence="3" id="KW-0540">Nuclease</keyword>
<dbReference type="Pfam" id="PF00078">
    <property type="entry name" value="RVT_1"/>
    <property type="match status" value="1"/>
</dbReference>
<dbReference type="Gene3D" id="3.30.70.270">
    <property type="match status" value="2"/>
</dbReference>
<dbReference type="InterPro" id="IPR043502">
    <property type="entry name" value="DNA/RNA_pol_sf"/>
</dbReference>
<dbReference type="PANTHER" id="PTHR24559:SF444">
    <property type="entry name" value="REVERSE TRANSCRIPTASE DOMAIN-CONTAINING PROTEIN"/>
    <property type="match status" value="1"/>
</dbReference>
<keyword evidence="4" id="KW-0255">Endonuclease</keyword>
<dbReference type="InterPro" id="IPR056924">
    <property type="entry name" value="SH3_Tf2-1"/>
</dbReference>
<evidence type="ECO:0000256" key="5">
    <source>
        <dbReference type="ARBA" id="ARBA00022801"/>
    </source>
</evidence>
<keyword evidence="5" id="KW-0378">Hydrolase</keyword>
<evidence type="ECO:0000256" key="3">
    <source>
        <dbReference type="ARBA" id="ARBA00022722"/>
    </source>
</evidence>
<dbReference type="CDD" id="cd01647">
    <property type="entry name" value="RT_LTR"/>
    <property type="match status" value="1"/>
</dbReference>
<dbReference type="InterPro" id="IPR041373">
    <property type="entry name" value="RT_RNaseH"/>
</dbReference>
<name>A0A6L2KZS8_TANCI</name>
<organism evidence="8">
    <name type="scientific">Tanacetum cinerariifolium</name>
    <name type="common">Dalmatian daisy</name>
    <name type="synonym">Chrysanthemum cinerariifolium</name>
    <dbReference type="NCBI Taxonomy" id="118510"/>
    <lineage>
        <taxon>Eukaryota</taxon>
        <taxon>Viridiplantae</taxon>
        <taxon>Streptophyta</taxon>
        <taxon>Embryophyta</taxon>
        <taxon>Tracheophyta</taxon>
        <taxon>Spermatophyta</taxon>
        <taxon>Magnoliopsida</taxon>
        <taxon>eudicotyledons</taxon>
        <taxon>Gunneridae</taxon>
        <taxon>Pentapetalae</taxon>
        <taxon>asterids</taxon>
        <taxon>campanulids</taxon>
        <taxon>Asterales</taxon>
        <taxon>Asteraceae</taxon>
        <taxon>Asteroideae</taxon>
        <taxon>Anthemideae</taxon>
        <taxon>Anthemidinae</taxon>
        <taxon>Tanacetum</taxon>
    </lineage>
</organism>
<comment type="caution">
    <text evidence="8">The sequence shown here is derived from an EMBL/GenBank/DDBJ whole genome shotgun (WGS) entry which is preliminary data.</text>
</comment>
<dbReference type="GO" id="GO:0016787">
    <property type="term" value="F:hydrolase activity"/>
    <property type="evidence" value="ECO:0007669"/>
    <property type="project" value="UniProtKB-KW"/>
</dbReference>
<dbReference type="InterPro" id="IPR053134">
    <property type="entry name" value="RNA-dir_DNA_polymerase"/>
</dbReference>